<evidence type="ECO:0000313" key="2">
    <source>
        <dbReference type="Proteomes" id="UP001497535"/>
    </source>
</evidence>
<dbReference type="Proteomes" id="UP001497535">
    <property type="component" value="Unassembled WGS sequence"/>
</dbReference>
<keyword evidence="2" id="KW-1185">Reference proteome</keyword>
<evidence type="ECO:0000313" key="1">
    <source>
        <dbReference type="EMBL" id="CAK5057553.1"/>
    </source>
</evidence>
<comment type="caution">
    <text evidence="1">The sequence shown here is derived from an EMBL/GenBank/DDBJ whole genome shotgun (WGS) entry which is preliminary data.</text>
</comment>
<dbReference type="EMBL" id="CAVMJV010000016">
    <property type="protein sequence ID" value="CAK5057553.1"/>
    <property type="molecule type" value="Genomic_DNA"/>
</dbReference>
<gene>
    <name evidence="1" type="ORF">MENTE1834_LOCUS15231</name>
</gene>
<sequence>MGMFPSDYGDVPFELHMMLFLSDYSFYFKTGDLLFELGYVPFKLYNVSFTLYVDHPFGLLITPF</sequence>
<proteinExistence type="predicted"/>
<organism evidence="1 2">
    <name type="scientific">Meloidogyne enterolobii</name>
    <name type="common">Root-knot nematode worm</name>
    <name type="synonym">Meloidogyne mayaguensis</name>
    <dbReference type="NCBI Taxonomy" id="390850"/>
    <lineage>
        <taxon>Eukaryota</taxon>
        <taxon>Metazoa</taxon>
        <taxon>Ecdysozoa</taxon>
        <taxon>Nematoda</taxon>
        <taxon>Chromadorea</taxon>
        <taxon>Rhabditida</taxon>
        <taxon>Tylenchina</taxon>
        <taxon>Tylenchomorpha</taxon>
        <taxon>Tylenchoidea</taxon>
        <taxon>Meloidogynidae</taxon>
        <taxon>Meloidogyninae</taxon>
        <taxon>Meloidogyne</taxon>
    </lineage>
</organism>
<protein>
    <submittedName>
        <fullName evidence="1">Uncharacterized protein</fullName>
    </submittedName>
</protein>
<accession>A0ACB0YQ36</accession>
<name>A0ACB0YQ36_MELEN</name>
<reference evidence="1" key="1">
    <citation type="submission" date="2023-11" db="EMBL/GenBank/DDBJ databases">
        <authorList>
            <person name="Poullet M."/>
        </authorList>
    </citation>
    <scope>NUCLEOTIDE SEQUENCE</scope>
    <source>
        <strain evidence="1">E1834</strain>
    </source>
</reference>